<evidence type="ECO:0000313" key="2">
    <source>
        <dbReference type="EMBL" id="MBB6102306.1"/>
    </source>
</evidence>
<sequence>MSRPIRHWLALAFGLALSLSVLATGDAAEPAPASMVVSLVVQQSCLISAADDRVAPAVSCLHGEPYLVSQADPSSMRINSAVEFGAQRTANALWTVTF</sequence>
<feature type="signal peptide" evidence="1">
    <location>
        <begin position="1"/>
        <end position="23"/>
    </location>
</feature>
<comment type="caution">
    <text evidence="2">The sequence shown here is derived from an EMBL/GenBank/DDBJ whole genome shotgun (WGS) entry which is preliminary data.</text>
</comment>
<protein>
    <submittedName>
        <fullName evidence="2">Uncharacterized protein</fullName>
    </submittedName>
</protein>
<dbReference type="AlphaFoldDB" id="A0A7W9TX37"/>
<feature type="chain" id="PRO_5030660178" evidence="1">
    <location>
        <begin position="24"/>
        <end position="98"/>
    </location>
</feature>
<keyword evidence="3" id="KW-1185">Reference proteome</keyword>
<proteinExistence type="predicted"/>
<evidence type="ECO:0000313" key="3">
    <source>
        <dbReference type="Proteomes" id="UP000571554"/>
    </source>
</evidence>
<dbReference type="EMBL" id="JACHBW010000005">
    <property type="protein sequence ID" value="MBB6102306.1"/>
    <property type="molecule type" value="Genomic_DNA"/>
</dbReference>
<reference evidence="2 3" key="1">
    <citation type="submission" date="2020-08" db="EMBL/GenBank/DDBJ databases">
        <title>Above-ground endophytic microbial communities from plants in different locations in the United States.</title>
        <authorList>
            <person name="Frank C."/>
        </authorList>
    </citation>
    <scope>NUCLEOTIDE SEQUENCE [LARGE SCALE GENOMIC DNA]</scope>
    <source>
        <strain evidence="2 3">WP4_2_2</strain>
    </source>
</reference>
<dbReference type="RefSeq" id="WP_183723898.1">
    <property type="nucleotide sequence ID" value="NZ_JACHBW010000005.1"/>
</dbReference>
<accession>A0A7W9TX37</accession>
<organism evidence="2 3">
    <name type="scientific">Paraburkholderia bannensis</name>
    <dbReference type="NCBI Taxonomy" id="765414"/>
    <lineage>
        <taxon>Bacteria</taxon>
        <taxon>Pseudomonadati</taxon>
        <taxon>Pseudomonadota</taxon>
        <taxon>Betaproteobacteria</taxon>
        <taxon>Burkholderiales</taxon>
        <taxon>Burkholderiaceae</taxon>
        <taxon>Paraburkholderia</taxon>
    </lineage>
</organism>
<dbReference type="Proteomes" id="UP000571554">
    <property type="component" value="Unassembled WGS sequence"/>
</dbReference>
<name>A0A7W9TX37_9BURK</name>
<keyword evidence="1" id="KW-0732">Signal</keyword>
<gene>
    <name evidence="2" type="ORF">F4827_002155</name>
</gene>
<evidence type="ECO:0000256" key="1">
    <source>
        <dbReference type="SAM" id="SignalP"/>
    </source>
</evidence>